<keyword evidence="5" id="KW-1185">Reference proteome</keyword>
<name>A0A0M2SVW5_9BACI</name>
<dbReference type="Proteomes" id="UP000034166">
    <property type="component" value="Unassembled WGS sequence"/>
</dbReference>
<sequence length="316" mass="34514">MGLHPQVQFLLKMLESRGLPPLEELGVDEARKAFETSAKLMAKAKVQAKTEDRKIDGFKGELAIRLYRPEGHPAGALVYYHGGGWVIGNIETHDALCHTVAVESGCLVISVDYGLAPENRFPVPVEDAYLAAKWTYDHADELGIRKECIAVGGDSAGGNLAASVCYLANERNELTIAHQLLLYPSTGFDYTDSYEKYGEGYYLNKSTMSWFREQYLAGPEDTLNPLAAPMLIPDEAVGKLPPAYIMTAEFDPLSDGGEHYANKLKNAGVPVVYVCYPGMIHGFLGMTEFVEDGKKAVSDIAAQLKNRFAAEVSDPA</sequence>
<comment type="similarity">
    <text evidence="1">Belongs to the 'GDXG' lipolytic enzyme family.</text>
</comment>
<dbReference type="Gene3D" id="3.40.50.1820">
    <property type="entry name" value="alpha/beta hydrolase"/>
    <property type="match status" value="1"/>
</dbReference>
<evidence type="ECO:0000256" key="1">
    <source>
        <dbReference type="ARBA" id="ARBA00010515"/>
    </source>
</evidence>
<dbReference type="SUPFAM" id="SSF53474">
    <property type="entry name" value="alpha/beta-Hydrolases"/>
    <property type="match status" value="1"/>
</dbReference>
<dbReference type="InterPro" id="IPR050300">
    <property type="entry name" value="GDXG_lipolytic_enzyme"/>
</dbReference>
<feature type="domain" description="Alpha/beta hydrolase fold-3" evidence="3">
    <location>
        <begin position="77"/>
        <end position="284"/>
    </location>
</feature>
<protein>
    <recommendedName>
        <fullName evidence="3">Alpha/beta hydrolase fold-3 domain-containing protein</fullName>
    </recommendedName>
</protein>
<evidence type="ECO:0000256" key="2">
    <source>
        <dbReference type="ARBA" id="ARBA00022801"/>
    </source>
</evidence>
<evidence type="ECO:0000313" key="5">
    <source>
        <dbReference type="Proteomes" id="UP000034166"/>
    </source>
</evidence>
<dbReference type="PATRIC" id="fig|1408103.3.peg.2632"/>
<dbReference type="PANTHER" id="PTHR48081">
    <property type="entry name" value="AB HYDROLASE SUPERFAMILY PROTEIN C4A8.06C"/>
    <property type="match status" value="1"/>
</dbReference>
<dbReference type="Pfam" id="PF07859">
    <property type="entry name" value="Abhydrolase_3"/>
    <property type="match status" value="1"/>
</dbReference>
<keyword evidence="2" id="KW-0378">Hydrolase</keyword>
<dbReference type="GO" id="GO:0016787">
    <property type="term" value="F:hydrolase activity"/>
    <property type="evidence" value="ECO:0007669"/>
    <property type="project" value="UniProtKB-KW"/>
</dbReference>
<proteinExistence type="inferred from homology"/>
<organism evidence="4 5">
    <name type="scientific">Mesobacillus campisalis</name>
    <dbReference type="NCBI Taxonomy" id="1408103"/>
    <lineage>
        <taxon>Bacteria</taxon>
        <taxon>Bacillati</taxon>
        <taxon>Bacillota</taxon>
        <taxon>Bacilli</taxon>
        <taxon>Bacillales</taxon>
        <taxon>Bacillaceae</taxon>
        <taxon>Mesobacillus</taxon>
    </lineage>
</organism>
<reference evidence="4 5" key="1">
    <citation type="submission" date="2015-04" db="EMBL/GenBank/DDBJ databases">
        <title>Taxonomic description and genome sequence of Bacillus campisalis sp. nov., a novel member of the genus Bacillus isolated from solar saltern.</title>
        <authorList>
            <person name="Mathan Kumar R."/>
            <person name="Kaur G."/>
            <person name="Kumar A."/>
            <person name="Singh N.K."/>
            <person name="Kaur N."/>
            <person name="Kumar N."/>
            <person name="Mayilraj S."/>
        </authorList>
    </citation>
    <scope>NUCLEOTIDE SEQUENCE [LARGE SCALE GENOMIC DNA]</scope>
    <source>
        <strain evidence="4 5">SA2-6</strain>
    </source>
</reference>
<dbReference type="AlphaFoldDB" id="A0A0M2SVW5"/>
<dbReference type="PANTHER" id="PTHR48081:SF8">
    <property type="entry name" value="ALPHA_BETA HYDROLASE FOLD-3 DOMAIN-CONTAINING PROTEIN-RELATED"/>
    <property type="match status" value="1"/>
</dbReference>
<dbReference type="InterPro" id="IPR029058">
    <property type="entry name" value="AB_hydrolase_fold"/>
</dbReference>
<accession>A0A0M2SVW5</accession>
<comment type="caution">
    <text evidence="4">The sequence shown here is derived from an EMBL/GenBank/DDBJ whole genome shotgun (WGS) entry which is preliminary data.</text>
</comment>
<dbReference type="InterPro" id="IPR013094">
    <property type="entry name" value="AB_hydrolase_3"/>
</dbReference>
<evidence type="ECO:0000259" key="3">
    <source>
        <dbReference type="Pfam" id="PF07859"/>
    </source>
</evidence>
<gene>
    <name evidence="4" type="ORF">WQ57_11690</name>
</gene>
<dbReference type="EMBL" id="LAYY01000011">
    <property type="protein sequence ID" value="KKK37831.1"/>
    <property type="molecule type" value="Genomic_DNA"/>
</dbReference>
<dbReference type="RefSeq" id="WP_046523953.1">
    <property type="nucleotide sequence ID" value="NZ_LAYY01000011.1"/>
</dbReference>
<evidence type="ECO:0000313" key="4">
    <source>
        <dbReference type="EMBL" id="KKK37831.1"/>
    </source>
</evidence>
<dbReference type="FunFam" id="3.40.50.1820:FF:000089">
    <property type="entry name" value="Alpha/beta hydrolase"/>
    <property type="match status" value="1"/>
</dbReference>